<dbReference type="Pfam" id="PF00583">
    <property type="entry name" value="Acetyltransf_1"/>
    <property type="match status" value="1"/>
</dbReference>
<accession>A0ABU7LS16</accession>
<dbReference type="InterPro" id="IPR050680">
    <property type="entry name" value="YpeA/RimI_acetyltransf"/>
</dbReference>
<feature type="domain" description="N-acetyltransferase" evidence="3">
    <location>
        <begin position="1"/>
        <end position="143"/>
    </location>
</feature>
<keyword evidence="5" id="KW-1185">Reference proteome</keyword>
<reference evidence="4 5" key="1">
    <citation type="submission" date="2024-01" db="EMBL/GenBank/DDBJ databases">
        <title>Hyphobacterium bacterium isolated from marine sediment.</title>
        <authorList>
            <person name="Zhao S."/>
        </authorList>
    </citation>
    <scope>NUCLEOTIDE SEQUENCE [LARGE SCALE GENOMIC DNA]</scope>
    <source>
        <strain evidence="5">HN65</strain>
    </source>
</reference>
<evidence type="ECO:0000256" key="1">
    <source>
        <dbReference type="ARBA" id="ARBA00022679"/>
    </source>
</evidence>
<evidence type="ECO:0000256" key="2">
    <source>
        <dbReference type="ARBA" id="ARBA00023315"/>
    </source>
</evidence>
<dbReference type="PANTHER" id="PTHR43420:SF44">
    <property type="entry name" value="ACETYLTRANSFERASE YPEA"/>
    <property type="match status" value="1"/>
</dbReference>
<name>A0ABU7LS16_9PROT</name>
<proteinExistence type="predicted"/>
<evidence type="ECO:0000313" key="4">
    <source>
        <dbReference type="EMBL" id="MEE2526687.1"/>
    </source>
</evidence>
<dbReference type="InterPro" id="IPR000182">
    <property type="entry name" value="GNAT_dom"/>
</dbReference>
<dbReference type="SUPFAM" id="SSF55729">
    <property type="entry name" value="Acyl-CoA N-acyltransferases (Nat)"/>
    <property type="match status" value="1"/>
</dbReference>
<keyword evidence="2 4" id="KW-0012">Acyltransferase</keyword>
<dbReference type="Proteomes" id="UP001354971">
    <property type="component" value="Unassembled WGS sequence"/>
</dbReference>
<dbReference type="CDD" id="cd04301">
    <property type="entry name" value="NAT_SF"/>
    <property type="match status" value="1"/>
</dbReference>
<evidence type="ECO:0000313" key="5">
    <source>
        <dbReference type="Proteomes" id="UP001354971"/>
    </source>
</evidence>
<dbReference type="Gene3D" id="3.40.630.30">
    <property type="match status" value="1"/>
</dbReference>
<protein>
    <submittedName>
        <fullName evidence="4">GNAT family N-acetyltransferase</fullName>
        <ecNumber evidence="4">2.3.1.-</ecNumber>
    </submittedName>
</protein>
<dbReference type="RefSeq" id="WP_330199349.1">
    <property type="nucleotide sequence ID" value="NZ_JAZDRP010000005.1"/>
</dbReference>
<dbReference type="GO" id="GO:0016746">
    <property type="term" value="F:acyltransferase activity"/>
    <property type="evidence" value="ECO:0007669"/>
    <property type="project" value="UniProtKB-KW"/>
</dbReference>
<evidence type="ECO:0000259" key="3">
    <source>
        <dbReference type="PROSITE" id="PS51186"/>
    </source>
</evidence>
<keyword evidence="1 4" id="KW-0808">Transferase</keyword>
<gene>
    <name evidence="4" type="ORF">V0U79_09930</name>
</gene>
<dbReference type="PROSITE" id="PS51186">
    <property type="entry name" value="GNAT"/>
    <property type="match status" value="1"/>
</dbReference>
<dbReference type="EC" id="2.3.1.-" evidence="4"/>
<comment type="caution">
    <text evidence="4">The sequence shown here is derived from an EMBL/GenBank/DDBJ whole genome shotgun (WGS) entry which is preliminary data.</text>
</comment>
<sequence>MTVKPVAKSDCGKLAALHARCFPSGWPAAEIARLISETGVIALKAGDDEPTGFILVRRVADEAEILTLAVDPEHRRHGHARALLTSASEILIASGTLKFFLEVSGGNTAAISLYSLAGFSQAGRRRAYYSDGSDALVMEKTLAQ</sequence>
<organism evidence="4 5">
    <name type="scientific">Hyphobacterium lacteum</name>
    <dbReference type="NCBI Taxonomy" id="3116575"/>
    <lineage>
        <taxon>Bacteria</taxon>
        <taxon>Pseudomonadati</taxon>
        <taxon>Pseudomonadota</taxon>
        <taxon>Alphaproteobacteria</taxon>
        <taxon>Maricaulales</taxon>
        <taxon>Maricaulaceae</taxon>
        <taxon>Hyphobacterium</taxon>
    </lineage>
</organism>
<dbReference type="EMBL" id="JAZDRP010000005">
    <property type="protein sequence ID" value="MEE2526687.1"/>
    <property type="molecule type" value="Genomic_DNA"/>
</dbReference>
<dbReference type="InterPro" id="IPR016181">
    <property type="entry name" value="Acyl_CoA_acyltransferase"/>
</dbReference>
<dbReference type="PANTHER" id="PTHR43420">
    <property type="entry name" value="ACETYLTRANSFERASE"/>
    <property type="match status" value="1"/>
</dbReference>